<dbReference type="GO" id="GO:0140359">
    <property type="term" value="F:ABC-type transporter activity"/>
    <property type="evidence" value="ECO:0007669"/>
    <property type="project" value="InterPro"/>
</dbReference>
<dbReference type="OrthoDB" id="9806127at2"/>
<dbReference type="GO" id="GO:0034040">
    <property type="term" value="F:ATPase-coupled lipid transmembrane transporter activity"/>
    <property type="evidence" value="ECO:0007669"/>
    <property type="project" value="TreeGrafter"/>
</dbReference>
<dbReference type="InterPro" id="IPR011527">
    <property type="entry name" value="ABC1_TM_dom"/>
</dbReference>
<feature type="transmembrane region" description="Helical" evidence="5">
    <location>
        <begin position="232"/>
        <end position="257"/>
    </location>
</feature>
<dbReference type="InterPro" id="IPR027417">
    <property type="entry name" value="P-loop_NTPase"/>
</dbReference>
<keyword evidence="8" id="KW-1185">Reference proteome</keyword>
<feature type="transmembrane region" description="Helical" evidence="5">
    <location>
        <begin position="135"/>
        <end position="152"/>
    </location>
</feature>
<evidence type="ECO:0000256" key="2">
    <source>
        <dbReference type="ARBA" id="ARBA00022692"/>
    </source>
</evidence>
<evidence type="ECO:0000259" key="6">
    <source>
        <dbReference type="PROSITE" id="PS50929"/>
    </source>
</evidence>
<dbReference type="CDD" id="cd18584">
    <property type="entry name" value="ABC_6TM_AarD_CydD"/>
    <property type="match status" value="1"/>
</dbReference>
<keyword evidence="3 5" id="KW-1133">Transmembrane helix</keyword>
<dbReference type="Pfam" id="PF00664">
    <property type="entry name" value="ABC_membrane"/>
    <property type="match status" value="1"/>
</dbReference>
<comment type="caution">
    <text evidence="7">The sequence shown here is derived from an EMBL/GenBank/DDBJ whole genome shotgun (WGS) entry which is preliminary data.</text>
</comment>
<dbReference type="AlphaFoldDB" id="A0A0R1QTE0"/>
<dbReference type="GO" id="GO:0016887">
    <property type="term" value="F:ATP hydrolysis activity"/>
    <property type="evidence" value="ECO:0007669"/>
    <property type="project" value="InterPro"/>
</dbReference>
<keyword evidence="2 5" id="KW-0812">Transmembrane</keyword>
<dbReference type="Proteomes" id="UP000051790">
    <property type="component" value="Unassembled WGS sequence"/>
</dbReference>
<dbReference type="GO" id="GO:0005524">
    <property type="term" value="F:ATP binding"/>
    <property type="evidence" value="ECO:0007669"/>
    <property type="project" value="UniProtKB-KW"/>
</dbReference>
<comment type="subcellular location">
    <subcellularLocation>
        <location evidence="1">Cell membrane</location>
        <topology evidence="1">Multi-pass membrane protein</topology>
    </subcellularLocation>
</comment>
<evidence type="ECO:0000256" key="4">
    <source>
        <dbReference type="ARBA" id="ARBA00023136"/>
    </source>
</evidence>
<organism evidence="7 8">
    <name type="scientific">Lacticaseibacillus manihotivorans DSM 13343 = JCM 12514</name>
    <dbReference type="NCBI Taxonomy" id="1423769"/>
    <lineage>
        <taxon>Bacteria</taxon>
        <taxon>Bacillati</taxon>
        <taxon>Bacillota</taxon>
        <taxon>Bacilli</taxon>
        <taxon>Lactobacillales</taxon>
        <taxon>Lactobacillaceae</taxon>
        <taxon>Lacticaseibacillus</taxon>
    </lineage>
</organism>
<dbReference type="PANTHER" id="PTHR24221:SF614">
    <property type="entry name" value="GLUTATHIONE_L-CYSTEINE TRANSPORT SYSTEM ATP-BINDING_PERMEASE PROTEIN CYDC"/>
    <property type="match status" value="1"/>
</dbReference>
<evidence type="ECO:0000256" key="1">
    <source>
        <dbReference type="ARBA" id="ARBA00004651"/>
    </source>
</evidence>
<dbReference type="InterPro" id="IPR036640">
    <property type="entry name" value="ABC1_TM_sf"/>
</dbReference>
<feature type="transmembrane region" description="Helical" evidence="5">
    <location>
        <begin position="20"/>
        <end position="44"/>
    </location>
</feature>
<proteinExistence type="predicted"/>
<dbReference type="Gene3D" id="1.20.1560.10">
    <property type="entry name" value="ABC transporter type 1, transmembrane domain"/>
    <property type="match status" value="1"/>
</dbReference>
<evidence type="ECO:0000313" key="8">
    <source>
        <dbReference type="Proteomes" id="UP000051790"/>
    </source>
</evidence>
<dbReference type="PROSITE" id="PS50929">
    <property type="entry name" value="ABC_TM1F"/>
    <property type="match status" value="1"/>
</dbReference>
<gene>
    <name evidence="7" type="ORF">FD01_GL000240</name>
</gene>
<dbReference type="PATRIC" id="fig|1423769.4.peg.260"/>
<feature type="domain" description="ABC transmembrane type-1" evidence="6">
    <location>
        <begin position="19"/>
        <end position="298"/>
    </location>
</feature>
<evidence type="ECO:0000313" key="7">
    <source>
        <dbReference type="EMBL" id="KRL47577.1"/>
    </source>
</evidence>
<dbReference type="Pfam" id="PF00005">
    <property type="entry name" value="ABC_tran"/>
    <property type="match status" value="1"/>
</dbReference>
<protein>
    <submittedName>
        <fullName evidence="7">Transport ATP-binding protein CydC</fullName>
    </submittedName>
</protein>
<dbReference type="SUPFAM" id="SSF90123">
    <property type="entry name" value="ABC transporter transmembrane region"/>
    <property type="match status" value="1"/>
</dbReference>
<feature type="transmembrane region" description="Helical" evidence="5">
    <location>
        <begin position="263"/>
        <end position="284"/>
    </location>
</feature>
<name>A0A0R1QTE0_9LACO</name>
<reference evidence="7 8" key="1">
    <citation type="journal article" date="2015" name="Genome Announc.">
        <title>Expanding the biotechnology potential of lactobacilli through comparative genomics of 213 strains and associated genera.</title>
        <authorList>
            <person name="Sun Z."/>
            <person name="Harris H.M."/>
            <person name="McCann A."/>
            <person name="Guo C."/>
            <person name="Argimon S."/>
            <person name="Zhang W."/>
            <person name="Yang X."/>
            <person name="Jeffery I.B."/>
            <person name="Cooney J.C."/>
            <person name="Kagawa T.F."/>
            <person name="Liu W."/>
            <person name="Song Y."/>
            <person name="Salvetti E."/>
            <person name="Wrobel A."/>
            <person name="Rasinkangas P."/>
            <person name="Parkhill J."/>
            <person name="Rea M.C."/>
            <person name="O'Sullivan O."/>
            <person name="Ritari J."/>
            <person name="Douillard F.P."/>
            <person name="Paul Ross R."/>
            <person name="Yang R."/>
            <person name="Briner A.E."/>
            <person name="Felis G.E."/>
            <person name="de Vos W.M."/>
            <person name="Barrangou R."/>
            <person name="Klaenhammer T.R."/>
            <person name="Caufield P.W."/>
            <person name="Cui Y."/>
            <person name="Zhang H."/>
            <person name="O'Toole P.W."/>
        </authorList>
    </citation>
    <scope>NUCLEOTIDE SEQUENCE [LARGE SCALE GENOMIC DNA]</scope>
    <source>
        <strain evidence="7 8">DSM 13343</strain>
    </source>
</reference>
<keyword evidence="7" id="KW-0067">ATP-binding</keyword>
<feature type="transmembrane region" description="Helical" evidence="5">
    <location>
        <begin position="158"/>
        <end position="178"/>
    </location>
</feature>
<evidence type="ECO:0000256" key="3">
    <source>
        <dbReference type="ARBA" id="ARBA00022989"/>
    </source>
</evidence>
<accession>A0A0R1QTE0</accession>
<keyword evidence="4 5" id="KW-0472">Membrane</keyword>
<dbReference type="SUPFAM" id="SSF52540">
    <property type="entry name" value="P-loop containing nucleoside triphosphate hydrolases"/>
    <property type="match status" value="1"/>
</dbReference>
<sequence>MFDRRLLALPGAKKLLIELFGLTVIEAFAIIGQAYGLAQAIVIFWHGQQFGQASPMMVIFVVAYTLRQFTAYAREQLSQNFAQVQSENLRTALLHRLFRLGPSAIAEIGSGSVVTQLLAGSTEIEAYFALTLNKLVPLLVIPIAVFVAVSVQSLKSGVALLLLFPVIIGFMVILGLAAKDRAEVQYAGFAKLTNHFQDALLGMASLDALGVNDYDQQVYSVSERFRKQTMSVLKVAMLSGFAMDFFATLAIAVVAVFLGLDLLAGRVTLLPALFSLILAPEYFLPIRAFGADYHATLNGKTAFEATMAILNRPLPQEAKELVSPWQADSTLSVHDLSVNYGDHQALSQINFSLSGFQKVAIIGASGSGKTTLLNTLAGF</sequence>
<keyword evidence="7" id="KW-0547">Nucleotide-binding</keyword>
<dbReference type="InterPro" id="IPR003439">
    <property type="entry name" value="ABC_transporter-like_ATP-bd"/>
</dbReference>
<dbReference type="EMBL" id="AZEU01000097">
    <property type="protein sequence ID" value="KRL47577.1"/>
    <property type="molecule type" value="Genomic_DNA"/>
</dbReference>
<dbReference type="InterPro" id="IPR039421">
    <property type="entry name" value="Type_1_exporter"/>
</dbReference>
<dbReference type="Gene3D" id="3.40.50.300">
    <property type="entry name" value="P-loop containing nucleotide triphosphate hydrolases"/>
    <property type="match status" value="1"/>
</dbReference>
<dbReference type="GO" id="GO:0005886">
    <property type="term" value="C:plasma membrane"/>
    <property type="evidence" value="ECO:0007669"/>
    <property type="project" value="UniProtKB-SubCell"/>
</dbReference>
<dbReference type="PANTHER" id="PTHR24221">
    <property type="entry name" value="ATP-BINDING CASSETTE SUB-FAMILY B"/>
    <property type="match status" value="1"/>
</dbReference>
<evidence type="ECO:0000256" key="5">
    <source>
        <dbReference type="SAM" id="Phobius"/>
    </source>
</evidence>